<dbReference type="EMBL" id="CP076723">
    <property type="protein sequence ID" value="QWV94823.1"/>
    <property type="molecule type" value="Genomic_DNA"/>
</dbReference>
<proteinExistence type="predicted"/>
<protein>
    <submittedName>
        <fullName evidence="2">DUF3553 domain-containing protein</fullName>
    </submittedName>
</protein>
<feature type="region of interest" description="Disordered" evidence="1">
    <location>
        <begin position="64"/>
        <end position="97"/>
    </location>
</feature>
<reference evidence="2 3" key="1">
    <citation type="submission" date="2021-06" db="EMBL/GenBank/DDBJ databases">
        <title>Gemonas diversity in paddy soil.</title>
        <authorList>
            <person name="Liu G."/>
        </authorList>
    </citation>
    <scope>NUCLEOTIDE SEQUENCE [LARGE SCALE GENOMIC DNA]</scope>
    <source>
        <strain evidence="2 3">RG10</strain>
    </source>
</reference>
<dbReference type="RefSeq" id="WP_216801542.1">
    <property type="nucleotide sequence ID" value="NZ_CP076723.1"/>
</dbReference>
<dbReference type="Pfam" id="PF12073">
    <property type="entry name" value="DUF3553"/>
    <property type="match status" value="1"/>
</dbReference>
<organism evidence="2 3">
    <name type="scientific">Geomonas oryzisoli</name>
    <dbReference type="NCBI Taxonomy" id="2847992"/>
    <lineage>
        <taxon>Bacteria</taxon>
        <taxon>Pseudomonadati</taxon>
        <taxon>Thermodesulfobacteriota</taxon>
        <taxon>Desulfuromonadia</taxon>
        <taxon>Geobacterales</taxon>
        <taxon>Geobacteraceae</taxon>
        <taxon>Geomonas</taxon>
    </lineage>
</organism>
<evidence type="ECO:0000256" key="1">
    <source>
        <dbReference type="SAM" id="MobiDB-lite"/>
    </source>
</evidence>
<evidence type="ECO:0000313" key="3">
    <source>
        <dbReference type="Proteomes" id="UP000683557"/>
    </source>
</evidence>
<gene>
    <name evidence="2" type="ORF">KP004_06495</name>
</gene>
<keyword evidence="3" id="KW-1185">Reference proteome</keyword>
<sequence>MSIKRGDVVSHCGASQWGVGKVIEVCPTRVAIHFNDGVIRKIVHSHLGDLQPAEPASFQPVHVDDQKMPQKAALPKVKKSAALPKEKKNTRSKRALI</sequence>
<dbReference type="Proteomes" id="UP000683557">
    <property type="component" value="Chromosome"/>
</dbReference>
<accession>A0ABX8J8R3</accession>
<evidence type="ECO:0000313" key="2">
    <source>
        <dbReference type="EMBL" id="QWV94823.1"/>
    </source>
</evidence>
<dbReference type="InterPro" id="IPR021938">
    <property type="entry name" value="DUF3553"/>
</dbReference>
<name>A0ABX8J8R3_9BACT</name>